<comment type="caution">
    <text evidence="1">The sequence shown here is derived from an EMBL/GenBank/DDBJ whole genome shotgun (WGS) entry which is preliminary data.</text>
</comment>
<gene>
    <name evidence="1" type="ORF">GCM10008096_26490</name>
</gene>
<protein>
    <submittedName>
        <fullName evidence="1">Uncharacterized protein</fullName>
    </submittedName>
</protein>
<keyword evidence="2" id="KW-1185">Reference proteome</keyword>
<reference evidence="2" key="1">
    <citation type="journal article" date="2019" name="Int. J. Syst. Evol. Microbiol.">
        <title>The Global Catalogue of Microorganisms (GCM) 10K type strain sequencing project: providing services to taxonomists for standard genome sequencing and annotation.</title>
        <authorList>
            <consortium name="The Broad Institute Genomics Platform"/>
            <consortium name="The Broad Institute Genome Sequencing Center for Infectious Disease"/>
            <person name="Wu L."/>
            <person name="Ma J."/>
        </authorList>
    </citation>
    <scope>NUCLEOTIDE SEQUENCE [LARGE SCALE GENOMIC DNA]</scope>
    <source>
        <strain evidence="2">KCTC 19466</strain>
    </source>
</reference>
<proteinExistence type="predicted"/>
<dbReference type="Proteomes" id="UP000642819">
    <property type="component" value="Unassembled WGS sequence"/>
</dbReference>
<dbReference type="EMBL" id="BMXK01000012">
    <property type="protein sequence ID" value="GHD11754.1"/>
    <property type="molecule type" value="Genomic_DNA"/>
</dbReference>
<dbReference type="RefSeq" id="WP_189351071.1">
    <property type="nucleotide sequence ID" value="NZ_BMXK01000012.1"/>
</dbReference>
<name>A0ABQ3GK15_9MICC</name>
<evidence type="ECO:0000313" key="2">
    <source>
        <dbReference type="Proteomes" id="UP000642819"/>
    </source>
</evidence>
<sequence length="257" mass="26658">MNLRRYLGKSAGIVRRKLSPEQRKEIKRVLRRGAKTLPGPVQRRLKAALPIGRGVARSRGRSAARPADPLGLAVDARPANAVARSGRAAGAGGEDPDRAERLVSALRTAGPLRPTGRRRIAGVLGPDLSDALADAGYDVVPLAPGTAAATAGEASAEVLLIDLEGFTGLWAGGLTAAGTGLFSEVHAAIDRARSHGATVWVVARGAGRFTPGGTALRQDGRVDLIEGPQQAEHPTEDPGDAPRGILDIVRNIMGITV</sequence>
<accession>A0ABQ3GK15</accession>
<organism evidence="1 2">
    <name type="scientific">Zhihengliuella salsuginis</name>
    <dbReference type="NCBI Taxonomy" id="578222"/>
    <lineage>
        <taxon>Bacteria</taxon>
        <taxon>Bacillati</taxon>
        <taxon>Actinomycetota</taxon>
        <taxon>Actinomycetes</taxon>
        <taxon>Micrococcales</taxon>
        <taxon>Micrococcaceae</taxon>
        <taxon>Zhihengliuella</taxon>
    </lineage>
</organism>
<evidence type="ECO:0000313" key="1">
    <source>
        <dbReference type="EMBL" id="GHD11754.1"/>
    </source>
</evidence>